<accession>A0A4R0IT68</accession>
<gene>
    <name evidence="3" type="ORF">E0H92_27495</name>
</gene>
<dbReference type="Gene3D" id="3.50.50.60">
    <property type="entry name" value="FAD/NAD(P)-binding domain"/>
    <property type="match status" value="1"/>
</dbReference>
<evidence type="ECO:0000256" key="1">
    <source>
        <dbReference type="ARBA" id="ARBA00005995"/>
    </source>
</evidence>
<name>A0A4R0IT68_9ACTN</name>
<evidence type="ECO:0000313" key="3">
    <source>
        <dbReference type="EMBL" id="TCC36389.1"/>
    </source>
</evidence>
<dbReference type="PANTHER" id="PTHR43563">
    <property type="entry name" value="AMINE OXIDASE"/>
    <property type="match status" value="1"/>
</dbReference>
<evidence type="ECO:0000313" key="4">
    <source>
        <dbReference type="Proteomes" id="UP000294225"/>
    </source>
</evidence>
<proteinExistence type="inferred from homology"/>
<comment type="caution">
    <text evidence="3">The sequence shown here is derived from an EMBL/GenBank/DDBJ whole genome shotgun (WGS) entry which is preliminary data.</text>
</comment>
<dbReference type="InterPro" id="IPR036188">
    <property type="entry name" value="FAD/NAD-bd_sf"/>
</dbReference>
<evidence type="ECO:0000259" key="2">
    <source>
        <dbReference type="Pfam" id="PF01593"/>
    </source>
</evidence>
<dbReference type="Proteomes" id="UP000294225">
    <property type="component" value="Unassembled WGS sequence"/>
</dbReference>
<dbReference type="SUPFAM" id="SSF51905">
    <property type="entry name" value="FAD/NAD(P)-binding domain"/>
    <property type="match status" value="1"/>
</dbReference>
<dbReference type="GO" id="GO:0016491">
    <property type="term" value="F:oxidoreductase activity"/>
    <property type="evidence" value="ECO:0007669"/>
    <property type="project" value="InterPro"/>
</dbReference>
<organism evidence="3 4">
    <name type="scientific">Kribbella speibonae</name>
    <dbReference type="NCBI Taxonomy" id="1572660"/>
    <lineage>
        <taxon>Bacteria</taxon>
        <taxon>Bacillati</taxon>
        <taxon>Actinomycetota</taxon>
        <taxon>Actinomycetes</taxon>
        <taxon>Propionibacteriales</taxon>
        <taxon>Kribbellaceae</taxon>
        <taxon>Kribbella</taxon>
    </lineage>
</organism>
<dbReference type="PANTHER" id="PTHR43563:SF1">
    <property type="entry name" value="AMINE OXIDASE [FLAVIN-CONTAINING] B"/>
    <property type="match status" value="1"/>
</dbReference>
<dbReference type="InterPro" id="IPR002937">
    <property type="entry name" value="Amino_oxidase"/>
</dbReference>
<dbReference type="RefSeq" id="WP_131498215.1">
    <property type="nucleotide sequence ID" value="NZ_SJKC01000003.1"/>
</dbReference>
<comment type="similarity">
    <text evidence="1">Belongs to the flavin monoamine oxidase family.</text>
</comment>
<reference evidence="3 4" key="1">
    <citation type="submission" date="2019-02" db="EMBL/GenBank/DDBJ databases">
        <title>Kribbella capetownensis sp. nov. and Kribbella speibonae sp. nov., isolated from soil.</title>
        <authorList>
            <person name="Curtis S.M."/>
            <person name="Norton I."/>
            <person name="Everest G.J."/>
            <person name="Meyers P.R."/>
        </authorList>
    </citation>
    <scope>NUCLEOTIDE SEQUENCE [LARGE SCALE GENOMIC DNA]</scope>
    <source>
        <strain evidence="3 4">YM55</strain>
    </source>
</reference>
<dbReference type="Pfam" id="PF01593">
    <property type="entry name" value="Amino_oxidase"/>
    <property type="match status" value="1"/>
</dbReference>
<feature type="domain" description="Amine oxidase" evidence="2">
    <location>
        <begin position="14"/>
        <end position="59"/>
    </location>
</feature>
<dbReference type="EMBL" id="SJKC01000003">
    <property type="protein sequence ID" value="TCC36389.1"/>
    <property type="molecule type" value="Genomic_DNA"/>
</dbReference>
<dbReference type="InterPro" id="IPR050703">
    <property type="entry name" value="Flavin_MAO"/>
</dbReference>
<dbReference type="AlphaFoldDB" id="A0A4R0IT68"/>
<sequence length="60" mass="6020">MSRTDVVVVGGGGLAGLVAARDLAAAGIGAELLEARDRVGGRTWTARFEATGVHVDLGAE</sequence>
<protein>
    <recommendedName>
        <fullName evidence="2">Amine oxidase domain-containing protein</fullName>
    </recommendedName>
</protein>